<gene>
    <name evidence="1" type="ORF">EVOR1521_LOCUS22475</name>
</gene>
<proteinExistence type="predicted"/>
<accession>A0AA36J3A3</accession>
<organism evidence="1 2">
    <name type="scientific">Effrenium voratum</name>
    <dbReference type="NCBI Taxonomy" id="2562239"/>
    <lineage>
        <taxon>Eukaryota</taxon>
        <taxon>Sar</taxon>
        <taxon>Alveolata</taxon>
        <taxon>Dinophyceae</taxon>
        <taxon>Suessiales</taxon>
        <taxon>Symbiodiniaceae</taxon>
        <taxon>Effrenium</taxon>
    </lineage>
</organism>
<dbReference type="Proteomes" id="UP001178507">
    <property type="component" value="Unassembled WGS sequence"/>
</dbReference>
<dbReference type="EMBL" id="CAUJNA010003310">
    <property type="protein sequence ID" value="CAJ1398807.1"/>
    <property type="molecule type" value="Genomic_DNA"/>
</dbReference>
<evidence type="ECO:0000313" key="2">
    <source>
        <dbReference type="Proteomes" id="UP001178507"/>
    </source>
</evidence>
<sequence>MPPKMQRKPVDVTADVFGELASKHPLALEALEGCMEGLPLMKVKGKVTKHSAKYGRLCQLWCKYLQHKMKRGNPAAECYFNQVSIVVNPMTCGAKDMRILGHDTPAMPAWIMSSGTDTGQG</sequence>
<comment type="caution">
    <text evidence="1">The sequence shown here is derived from an EMBL/GenBank/DDBJ whole genome shotgun (WGS) entry which is preliminary data.</text>
</comment>
<name>A0AA36J3A3_9DINO</name>
<evidence type="ECO:0000313" key="1">
    <source>
        <dbReference type="EMBL" id="CAJ1398807.1"/>
    </source>
</evidence>
<reference evidence="1" key="1">
    <citation type="submission" date="2023-08" db="EMBL/GenBank/DDBJ databases">
        <authorList>
            <person name="Chen Y."/>
            <person name="Shah S."/>
            <person name="Dougan E. K."/>
            <person name="Thang M."/>
            <person name="Chan C."/>
        </authorList>
    </citation>
    <scope>NUCLEOTIDE SEQUENCE</scope>
</reference>
<protein>
    <submittedName>
        <fullName evidence="1">Uncharacterized protein</fullName>
    </submittedName>
</protein>
<dbReference type="AlphaFoldDB" id="A0AA36J3A3"/>
<keyword evidence="2" id="KW-1185">Reference proteome</keyword>